<name>A0AAW2G4P8_9HYME</name>
<dbReference type="Gene3D" id="3.40.50.2300">
    <property type="match status" value="2"/>
</dbReference>
<protein>
    <recommendedName>
        <fullName evidence="8">Receptor ligand binding region domain-containing protein</fullName>
    </recommendedName>
</protein>
<dbReference type="GO" id="GO:0016020">
    <property type="term" value="C:membrane"/>
    <property type="evidence" value="ECO:0007669"/>
    <property type="project" value="UniProtKB-SubCell"/>
</dbReference>
<dbReference type="InterPro" id="IPR028082">
    <property type="entry name" value="Peripla_BP_I"/>
</dbReference>
<dbReference type="AlphaFoldDB" id="A0AAW2G4P8"/>
<dbReference type="PROSITE" id="PS51257">
    <property type="entry name" value="PROKAR_LIPOPROTEIN"/>
    <property type="match status" value="1"/>
</dbReference>
<dbReference type="InterPro" id="IPR001828">
    <property type="entry name" value="ANF_lig-bd_rcpt"/>
</dbReference>
<organism evidence="9 10">
    <name type="scientific">Cardiocondyla obscurior</name>
    <dbReference type="NCBI Taxonomy" id="286306"/>
    <lineage>
        <taxon>Eukaryota</taxon>
        <taxon>Metazoa</taxon>
        <taxon>Ecdysozoa</taxon>
        <taxon>Arthropoda</taxon>
        <taxon>Hexapoda</taxon>
        <taxon>Insecta</taxon>
        <taxon>Pterygota</taxon>
        <taxon>Neoptera</taxon>
        <taxon>Endopterygota</taxon>
        <taxon>Hymenoptera</taxon>
        <taxon>Apocrita</taxon>
        <taxon>Aculeata</taxon>
        <taxon>Formicoidea</taxon>
        <taxon>Formicidae</taxon>
        <taxon>Myrmicinae</taxon>
        <taxon>Cardiocondyla</taxon>
    </lineage>
</organism>
<feature type="transmembrane region" description="Helical" evidence="6">
    <location>
        <begin position="464"/>
        <end position="490"/>
    </location>
</feature>
<dbReference type="EMBL" id="JADYXP020000006">
    <property type="protein sequence ID" value="KAL0122194.1"/>
    <property type="molecule type" value="Genomic_DNA"/>
</dbReference>
<feature type="signal peptide" evidence="7">
    <location>
        <begin position="1"/>
        <end position="23"/>
    </location>
</feature>
<evidence type="ECO:0000313" key="9">
    <source>
        <dbReference type="EMBL" id="KAL0122194.1"/>
    </source>
</evidence>
<feature type="compositionally biased region" description="Basic and acidic residues" evidence="5">
    <location>
        <begin position="509"/>
        <end position="520"/>
    </location>
</feature>
<keyword evidence="3 6" id="KW-1133">Transmembrane helix</keyword>
<evidence type="ECO:0000313" key="10">
    <source>
        <dbReference type="Proteomes" id="UP001430953"/>
    </source>
</evidence>
<feature type="region of interest" description="Disordered" evidence="5">
    <location>
        <begin position="499"/>
        <end position="550"/>
    </location>
</feature>
<feature type="chain" id="PRO_5043766527" description="Receptor ligand binding region domain-containing protein" evidence="7">
    <location>
        <begin position="24"/>
        <end position="550"/>
    </location>
</feature>
<dbReference type="SUPFAM" id="SSF53822">
    <property type="entry name" value="Periplasmic binding protein-like I"/>
    <property type="match status" value="1"/>
</dbReference>
<dbReference type="Proteomes" id="UP001430953">
    <property type="component" value="Unassembled WGS sequence"/>
</dbReference>
<evidence type="ECO:0000259" key="8">
    <source>
        <dbReference type="Pfam" id="PF01094"/>
    </source>
</evidence>
<evidence type="ECO:0000256" key="4">
    <source>
        <dbReference type="ARBA" id="ARBA00023136"/>
    </source>
</evidence>
<comment type="subcellular location">
    <subcellularLocation>
        <location evidence="1">Membrane</location>
    </subcellularLocation>
</comment>
<evidence type="ECO:0000256" key="6">
    <source>
        <dbReference type="SAM" id="Phobius"/>
    </source>
</evidence>
<evidence type="ECO:0000256" key="3">
    <source>
        <dbReference type="ARBA" id="ARBA00022989"/>
    </source>
</evidence>
<keyword evidence="10" id="KW-1185">Reference proteome</keyword>
<reference evidence="9 10" key="1">
    <citation type="submission" date="2023-03" db="EMBL/GenBank/DDBJ databases">
        <title>High recombination rates correlate with genetic variation in Cardiocondyla obscurior ants.</title>
        <authorList>
            <person name="Errbii M."/>
        </authorList>
    </citation>
    <scope>NUCLEOTIDE SEQUENCE [LARGE SCALE GENOMIC DNA]</scope>
    <source>
        <strain evidence="9">Alpha-2009</strain>
        <tissue evidence="9">Whole body</tissue>
    </source>
</reference>
<gene>
    <name evidence="9" type="ORF">PUN28_007149</name>
</gene>
<dbReference type="Pfam" id="PF01094">
    <property type="entry name" value="ANF_receptor"/>
    <property type="match status" value="1"/>
</dbReference>
<feature type="compositionally biased region" description="Basic and acidic residues" evidence="5">
    <location>
        <begin position="536"/>
        <end position="550"/>
    </location>
</feature>
<evidence type="ECO:0000256" key="1">
    <source>
        <dbReference type="ARBA" id="ARBA00004370"/>
    </source>
</evidence>
<feature type="domain" description="Receptor ligand binding region" evidence="8">
    <location>
        <begin position="68"/>
        <end position="220"/>
    </location>
</feature>
<keyword evidence="4 6" id="KW-0472">Membrane</keyword>
<evidence type="ECO:0000256" key="2">
    <source>
        <dbReference type="ARBA" id="ARBA00022692"/>
    </source>
</evidence>
<keyword evidence="7" id="KW-0732">Signal</keyword>
<evidence type="ECO:0000256" key="5">
    <source>
        <dbReference type="SAM" id="MobiDB-lite"/>
    </source>
</evidence>
<accession>A0AAW2G4P8</accession>
<comment type="caution">
    <text evidence="9">The sequence shown here is derived from an EMBL/GenBank/DDBJ whole genome shotgun (WGS) entry which is preliminary data.</text>
</comment>
<keyword evidence="2 6" id="KW-0812">Transmembrane</keyword>
<feature type="compositionally biased region" description="Polar residues" evidence="5">
    <location>
        <begin position="522"/>
        <end position="531"/>
    </location>
</feature>
<evidence type="ECO:0000256" key="7">
    <source>
        <dbReference type="SAM" id="SignalP"/>
    </source>
</evidence>
<proteinExistence type="predicted"/>
<sequence length="550" mass="62069">MGVSRTWCIILVVIAACTCGARTECGETVQISFLTSVHDDPSCTKLSTKNVMLYEAAKLFAGIQNNKTDGFKIEITILDTCGSVTGALKAVMKALVWAGVNCLHPPHYLGIIGPDTITNVEAIHKVTSMLKVPHIIKKPSTSPYLHTLTEESNSLLVQGILKMIEILDWKSFTLIANSDAENDDDIQNVAKKLTISAITNNLCVIIHDDDNDDNNNDKKDYSSHIVYIGKPEEKFFNEAKNSAILIVSEGNLRDYLNRINSTNTILLLEDSRNVIDNLEWRVKNSQWWAPENHFERYDAKELKQVRWLENAIDIYVRALKALCKNKKCKNQINPSDWDHMVSNVLKTHNAESEAAPKFLDLFIKKKSGNLKRLGGIIARQNRTQVYWGESIPNEKEDITDEAEKSHRAPEGNDNVSYMFRELLKGENESRSGCATAVKEIKTLDEKVSETKEILVSGMDDNEEWWTTVFTVSGVGIAMFLVGILAIYLIYANIREPRGTKNKNYLNRDTSLRRMGSDRELPTTITTRNQRALRSPQRRDSERSTVSEKSV</sequence>